<protein>
    <submittedName>
        <fullName evidence="1">Unannotated protein</fullName>
    </submittedName>
</protein>
<proteinExistence type="predicted"/>
<organism evidence="1">
    <name type="scientific">freshwater metagenome</name>
    <dbReference type="NCBI Taxonomy" id="449393"/>
    <lineage>
        <taxon>unclassified sequences</taxon>
        <taxon>metagenomes</taxon>
        <taxon>ecological metagenomes</taxon>
    </lineage>
</organism>
<reference evidence="1" key="1">
    <citation type="submission" date="2020-05" db="EMBL/GenBank/DDBJ databases">
        <authorList>
            <person name="Chiriac C."/>
            <person name="Salcher M."/>
            <person name="Ghai R."/>
            <person name="Kavagutti S V."/>
        </authorList>
    </citation>
    <scope>NUCLEOTIDE SEQUENCE</scope>
</reference>
<dbReference type="AlphaFoldDB" id="A0A6J6C0P3"/>
<name>A0A6J6C0P3_9ZZZZ</name>
<accession>A0A6J6C0P3</accession>
<sequence>MGQLQHRCQLLEPRSVTRFQMVISARHIFDHRLQLCGRHCFRLDSEQHNQRGHQVNRWLYLFLHRPIGHRAELELAFRPVMKCRLNGDLRKQEQLLQQYRLLLLCPMRVDRMPSYFQLRHQSLERRHNSSSCGQRLGE</sequence>
<dbReference type="EMBL" id="CAEZSJ010000137">
    <property type="protein sequence ID" value="CAB4544900.1"/>
    <property type="molecule type" value="Genomic_DNA"/>
</dbReference>
<gene>
    <name evidence="1" type="ORF">UFOPK1425_00770</name>
</gene>
<evidence type="ECO:0000313" key="1">
    <source>
        <dbReference type="EMBL" id="CAB4544900.1"/>
    </source>
</evidence>